<dbReference type="SUPFAM" id="SSF53613">
    <property type="entry name" value="Ribokinase-like"/>
    <property type="match status" value="1"/>
</dbReference>
<dbReference type="Gene3D" id="3.40.1190.20">
    <property type="match status" value="1"/>
</dbReference>
<evidence type="ECO:0000256" key="6">
    <source>
        <dbReference type="ARBA" id="ARBA00022840"/>
    </source>
</evidence>
<evidence type="ECO:0000256" key="3">
    <source>
        <dbReference type="ARBA" id="ARBA00022679"/>
    </source>
</evidence>
<dbReference type="Pfam" id="PF00294">
    <property type="entry name" value="PfkB"/>
    <property type="match status" value="1"/>
</dbReference>
<dbReference type="GO" id="GO:0005524">
    <property type="term" value="F:ATP binding"/>
    <property type="evidence" value="ECO:0007669"/>
    <property type="project" value="UniProtKB-KW"/>
</dbReference>
<evidence type="ECO:0000256" key="5">
    <source>
        <dbReference type="ARBA" id="ARBA00022777"/>
    </source>
</evidence>
<dbReference type="InterPro" id="IPR029056">
    <property type="entry name" value="Ribokinase-like"/>
</dbReference>
<evidence type="ECO:0000313" key="9">
    <source>
        <dbReference type="Proteomes" id="UP001153069"/>
    </source>
</evidence>
<evidence type="ECO:0000313" key="8">
    <source>
        <dbReference type="EMBL" id="CAB9511412.1"/>
    </source>
</evidence>
<sequence length="316" mass="35284">MTASSYKPTSTTVPRSDRVLQLNSTVVSGFAGAKSSTFPMQVLGLDVDCLYTTQHSNHSGYDHVSKADFANATLKNLFEGLSKNDLLQNRYDYFFTGFVSDEEFLQYMIEMYKKLKAENPNILWFCDTVIGDKNKHTGEDIYYCPKELVPLYRDCVLQYANVITPNQLELELLAQTSIRTRQEALDAMRHLHEAHSGLSVIILTSVDTEFGSEMLVSSSNHDANQALTIHYHQASFEEQPFHFTGTGDCMMGLLIGNLHNNDLQVACANALSSMQAILQNSVKAIQDGCNPFGELKIVQSMAEITNPPRTHQVVPL</sequence>
<feature type="domain" description="Carbohydrate kinase PfkB" evidence="7">
    <location>
        <begin position="145"/>
        <end position="279"/>
    </location>
</feature>
<keyword evidence="9" id="KW-1185">Reference proteome</keyword>
<dbReference type="CDD" id="cd01173">
    <property type="entry name" value="pyridoxal_pyridoxamine_kinase"/>
    <property type="match status" value="1"/>
</dbReference>
<keyword evidence="3" id="KW-0808">Transferase</keyword>
<keyword evidence="4" id="KW-0547">Nucleotide-binding</keyword>
<evidence type="ECO:0000256" key="2">
    <source>
        <dbReference type="ARBA" id="ARBA00012104"/>
    </source>
</evidence>
<evidence type="ECO:0000256" key="4">
    <source>
        <dbReference type="ARBA" id="ARBA00022741"/>
    </source>
</evidence>
<dbReference type="GO" id="GO:0008478">
    <property type="term" value="F:pyridoxal kinase activity"/>
    <property type="evidence" value="ECO:0007669"/>
    <property type="project" value="UniProtKB-EC"/>
</dbReference>
<gene>
    <name evidence="8" type="ORF">SEMRO_483_G152120.1</name>
</gene>
<dbReference type="GO" id="GO:0009443">
    <property type="term" value="P:pyridoxal 5'-phosphate salvage"/>
    <property type="evidence" value="ECO:0007669"/>
    <property type="project" value="InterPro"/>
</dbReference>
<dbReference type="Proteomes" id="UP001153069">
    <property type="component" value="Unassembled WGS sequence"/>
</dbReference>
<evidence type="ECO:0000259" key="7">
    <source>
        <dbReference type="Pfam" id="PF00294"/>
    </source>
</evidence>
<reference evidence="8" key="1">
    <citation type="submission" date="2020-06" db="EMBL/GenBank/DDBJ databases">
        <authorList>
            <consortium name="Plant Systems Biology data submission"/>
        </authorList>
    </citation>
    <scope>NUCLEOTIDE SEQUENCE</scope>
    <source>
        <strain evidence="8">D6</strain>
    </source>
</reference>
<dbReference type="InterPro" id="IPR011611">
    <property type="entry name" value="PfkB_dom"/>
</dbReference>
<dbReference type="NCBIfam" id="TIGR00687">
    <property type="entry name" value="pyridox_kin"/>
    <property type="match status" value="1"/>
</dbReference>
<proteinExistence type="inferred from homology"/>
<dbReference type="PANTHER" id="PTHR10534">
    <property type="entry name" value="PYRIDOXAL KINASE"/>
    <property type="match status" value="1"/>
</dbReference>
<accession>A0A9N8DYT2</accession>
<evidence type="ECO:0000256" key="1">
    <source>
        <dbReference type="ARBA" id="ARBA00008805"/>
    </source>
</evidence>
<dbReference type="GO" id="GO:0005829">
    <property type="term" value="C:cytosol"/>
    <property type="evidence" value="ECO:0007669"/>
    <property type="project" value="TreeGrafter"/>
</dbReference>
<dbReference type="PANTHER" id="PTHR10534:SF2">
    <property type="entry name" value="PYRIDOXAL KINASE"/>
    <property type="match status" value="1"/>
</dbReference>
<dbReference type="EMBL" id="CAICTM010000482">
    <property type="protein sequence ID" value="CAB9511412.1"/>
    <property type="molecule type" value="Genomic_DNA"/>
</dbReference>
<comment type="caution">
    <text evidence="8">The sequence shown here is derived from an EMBL/GenBank/DDBJ whole genome shotgun (WGS) entry which is preliminary data.</text>
</comment>
<keyword evidence="5 8" id="KW-0418">Kinase</keyword>
<protein>
    <recommendedName>
        <fullName evidence="2">pyridoxal kinase</fullName>
        <ecNumber evidence="2">2.7.1.35</ecNumber>
    </recommendedName>
</protein>
<dbReference type="InterPro" id="IPR004625">
    <property type="entry name" value="PyrdxlKinase"/>
</dbReference>
<organism evidence="8 9">
    <name type="scientific">Seminavis robusta</name>
    <dbReference type="NCBI Taxonomy" id="568900"/>
    <lineage>
        <taxon>Eukaryota</taxon>
        <taxon>Sar</taxon>
        <taxon>Stramenopiles</taxon>
        <taxon>Ochrophyta</taxon>
        <taxon>Bacillariophyta</taxon>
        <taxon>Bacillariophyceae</taxon>
        <taxon>Bacillariophycidae</taxon>
        <taxon>Naviculales</taxon>
        <taxon>Naviculaceae</taxon>
        <taxon>Seminavis</taxon>
    </lineage>
</organism>
<dbReference type="OrthoDB" id="2104723at2759"/>
<dbReference type="EC" id="2.7.1.35" evidence="2"/>
<dbReference type="AlphaFoldDB" id="A0A9N8DYT2"/>
<keyword evidence="6" id="KW-0067">ATP-binding</keyword>
<name>A0A9N8DYT2_9STRA</name>
<comment type="similarity">
    <text evidence="1">Belongs to the pyridoxine kinase family.</text>
</comment>